<evidence type="ECO:0000256" key="5">
    <source>
        <dbReference type="ARBA" id="ARBA00022643"/>
    </source>
</evidence>
<keyword evidence="10" id="KW-0486">Methionine biosynthesis</keyword>
<dbReference type="FunFam" id="1.20.990.10:FF:000007">
    <property type="entry name" value="Methionine synthase reductase"/>
    <property type="match status" value="1"/>
</dbReference>
<dbReference type="OrthoDB" id="1856718at2759"/>
<name>A0A3B3RQU5_9TELE</name>
<dbReference type="SUPFAM" id="SSF63380">
    <property type="entry name" value="Riboflavin synthase domain-like"/>
    <property type="match status" value="1"/>
</dbReference>
<dbReference type="FunFam" id="3.40.50.360:FF:000059">
    <property type="entry name" value="5-methyltetrahydrofolate-homocysteine methyltransferase reductase"/>
    <property type="match status" value="1"/>
</dbReference>
<dbReference type="InterPro" id="IPR017927">
    <property type="entry name" value="FAD-bd_FR_type"/>
</dbReference>
<dbReference type="PROSITE" id="PS50902">
    <property type="entry name" value="FLAVODOXIN_LIKE"/>
    <property type="match status" value="1"/>
</dbReference>
<dbReference type="STRING" id="1676925.ENSPKIP00000020957"/>
<dbReference type="Gene3D" id="1.20.990.10">
    <property type="entry name" value="NADPH-cytochrome p450 Reductase, Chain A, domain 3"/>
    <property type="match status" value="1"/>
</dbReference>
<dbReference type="Pfam" id="PF00258">
    <property type="entry name" value="Flavodoxin_1"/>
    <property type="match status" value="1"/>
</dbReference>
<dbReference type="InterPro" id="IPR003097">
    <property type="entry name" value="CysJ-like_FAD-binding"/>
</dbReference>
<evidence type="ECO:0000256" key="7">
    <source>
        <dbReference type="ARBA" id="ARBA00022827"/>
    </source>
</evidence>
<dbReference type="GO" id="GO:0009086">
    <property type="term" value="P:methionine biosynthetic process"/>
    <property type="evidence" value="ECO:0007669"/>
    <property type="project" value="UniProtKB-KW"/>
</dbReference>
<evidence type="ECO:0000256" key="6">
    <source>
        <dbReference type="ARBA" id="ARBA00022691"/>
    </source>
</evidence>
<dbReference type="Gene3D" id="3.40.50.80">
    <property type="entry name" value="Nucleotide-binding domain of ferredoxin-NADP reductase (FNR) module"/>
    <property type="match status" value="1"/>
</dbReference>
<dbReference type="InterPro" id="IPR029039">
    <property type="entry name" value="Flavoprotein-like_sf"/>
</dbReference>
<dbReference type="SUPFAM" id="SSF52343">
    <property type="entry name" value="Ferredoxin reductase-like, C-terminal NADP-linked domain"/>
    <property type="match status" value="1"/>
</dbReference>
<dbReference type="Gene3D" id="3.40.50.360">
    <property type="match status" value="1"/>
</dbReference>
<dbReference type="Gene3D" id="2.40.30.10">
    <property type="entry name" value="Translation factors"/>
    <property type="match status" value="1"/>
</dbReference>
<keyword evidence="16" id="KW-1185">Reference proteome</keyword>
<reference evidence="15" key="2">
    <citation type="submission" date="2025-09" db="UniProtKB">
        <authorList>
            <consortium name="Ensembl"/>
        </authorList>
    </citation>
    <scope>IDENTIFICATION</scope>
</reference>
<dbReference type="AlphaFoldDB" id="A0A3B3RQU5"/>
<reference evidence="15" key="1">
    <citation type="submission" date="2025-08" db="UniProtKB">
        <authorList>
            <consortium name="Ensembl"/>
        </authorList>
    </citation>
    <scope>IDENTIFICATION</scope>
</reference>
<dbReference type="Pfam" id="PF00175">
    <property type="entry name" value="NAD_binding_1"/>
    <property type="match status" value="1"/>
</dbReference>
<dbReference type="GO" id="GO:0050660">
    <property type="term" value="F:flavin adenine dinucleotide binding"/>
    <property type="evidence" value="ECO:0007669"/>
    <property type="project" value="TreeGrafter"/>
</dbReference>
<evidence type="ECO:0000256" key="9">
    <source>
        <dbReference type="ARBA" id="ARBA00023002"/>
    </source>
</evidence>
<evidence type="ECO:0000256" key="3">
    <source>
        <dbReference type="ARBA" id="ARBA00022605"/>
    </source>
</evidence>
<evidence type="ECO:0000256" key="2">
    <source>
        <dbReference type="ARBA" id="ARBA00001974"/>
    </source>
</evidence>
<dbReference type="GO" id="GO:0030586">
    <property type="term" value="F:[methionine synthase] reductase (NADPH) activity"/>
    <property type="evidence" value="ECO:0007669"/>
    <property type="project" value="UniProtKB-EC"/>
</dbReference>
<keyword evidence="8" id="KW-0521">NADP</keyword>
<comment type="cofactor">
    <cofactor evidence="2">
        <name>FAD</name>
        <dbReference type="ChEBI" id="CHEBI:57692"/>
    </cofactor>
</comment>
<evidence type="ECO:0000256" key="11">
    <source>
        <dbReference type="ARBA" id="ARBA00039088"/>
    </source>
</evidence>
<dbReference type="InterPro" id="IPR001709">
    <property type="entry name" value="Flavoprot_Pyr_Nucl_cyt_Rdtase"/>
</dbReference>
<keyword evidence="4" id="KW-0285">Flavoprotein</keyword>
<dbReference type="InterPro" id="IPR017938">
    <property type="entry name" value="Riboflavin_synthase-like_b-brl"/>
</dbReference>
<dbReference type="EC" id="1.16.1.8" evidence="11"/>
<organism evidence="15 16">
    <name type="scientific">Paramormyrops kingsleyae</name>
    <dbReference type="NCBI Taxonomy" id="1676925"/>
    <lineage>
        <taxon>Eukaryota</taxon>
        <taxon>Metazoa</taxon>
        <taxon>Chordata</taxon>
        <taxon>Craniata</taxon>
        <taxon>Vertebrata</taxon>
        <taxon>Euteleostomi</taxon>
        <taxon>Actinopterygii</taxon>
        <taxon>Neopterygii</taxon>
        <taxon>Teleostei</taxon>
        <taxon>Osteoglossocephala</taxon>
        <taxon>Osteoglossomorpha</taxon>
        <taxon>Osteoglossiformes</taxon>
        <taxon>Mormyridae</taxon>
        <taxon>Paramormyrops</taxon>
    </lineage>
</organism>
<evidence type="ECO:0000313" key="15">
    <source>
        <dbReference type="Ensembl" id="ENSPKIP00000020957.1"/>
    </source>
</evidence>
<dbReference type="PANTHER" id="PTHR19384">
    <property type="entry name" value="NITRIC OXIDE SYNTHASE-RELATED"/>
    <property type="match status" value="1"/>
</dbReference>
<dbReference type="Pfam" id="PF00667">
    <property type="entry name" value="FAD_binding_1"/>
    <property type="match status" value="1"/>
</dbReference>
<dbReference type="GO" id="GO:0010181">
    <property type="term" value="F:FMN binding"/>
    <property type="evidence" value="ECO:0007669"/>
    <property type="project" value="InterPro"/>
</dbReference>
<dbReference type="SUPFAM" id="SSF52218">
    <property type="entry name" value="Flavoproteins"/>
    <property type="match status" value="1"/>
</dbReference>
<proteinExistence type="predicted"/>
<keyword evidence="3" id="KW-0028">Amino-acid biosynthesis</keyword>
<accession>A0A3B3RQU5</accession>
<dbReference type="InterPro" id="IPR001094">
    <property type="entry name" value="Flavdoxin-like"/>
</dbReference>
<keyword evidence="7" id="KW-0274">FAD</keyword>
<dbReference type="PROSITE" id="PS51384">
    <property type="entry name" value="FAD_FR"/>
    <property type="match status" value="1"/>
</dbReference>
<dbReference type="PRINTS" id="PR00371">
    <property type="entry name" value="FPNCR"/>
</dbReference>
<keyword evidence="6" id="KW-0949">S-adenosyl-L-methionine</keyword>
<dbReference type="Proteomes" id="UP000261540">
    <property type="component" value="Unplaced"/>
</dbReference>
<evidence type="ECO:0000256" key="12">
    <source>
        <dbReference type="ARBA" id="ARBA00040659"/>
    </source>
</evidence>
<dbReference type="Ensembl" id="ENSPKIT00000001582.1">
    <property type="protein sequence ID" value="ENSPKIP00000020957.1"/>
    <property type="gene ID" value="ENSPKIG00000005547.1"/>
</dbReference>
<evidence type="ECO:0000256" key="8">
    <source>
        <dbReference type="ARBA" id="ARBA00022857"/>
    </source>
</evidence>
<evidence type="ECO:0000313" key="16">
    <source>
        <dbReference type="Proteomes" id="UP000261540"/>
    </source>
</evidence>
<dbReference type="FunFam" id="3.40.50.80:FF:000018">
    <property type="entry name" value="NADPH--cytochrome P450 reductase"/>
    <property type="match status" value="1"/>
</dbReference>
<dbReference type="CDD" id="cd06203">
    <property type="entry name" value="methionine_synthase_red"/>
    <property type="match status" value="1"/>
</dbReference>
<evidence type="ECO:0000259" key="14">
    <source>
        <dbReference type="PROSITE" id="PS51384"/>
    </source>
</evidence>
<keyword evidence="5" id="KW-0288">FMN</keyword>
<evidence type="ECO:0000259" key="13">
    <source>
        <dbReference type="PROSITE" id="PS50902"/>
    </source>
</evidence>
<dbReference type="GeneTree" id="ENSGT00940000155822"/>
<dbReference type="PRINTS" id="PR00369">
    <property type="entry name" value="FLAVODOXIN"/>
</dbReference>
<evidence type="ECO:0000256" key="1">
    <source>
        <dbReference type="ARBA" id="ARBA00001917"/>
    </source>
</evidence>
<dbReference type="InterPro" id="IPR008254">
    <property type="entry name" value="Flavodoxin/NO_synth"/>
</dbReference>
<evidence type="ECO:0000256" key="4">
    <source>
        <dbReference type="ARBA" id="ARBA00022630"/>
    </source>
</evidence>
<evidence type="ECO:0000256" key="10">
    <source>
        <dbReference type="ARBA" id="ARBA00023167"/>
    </source>
</evidence>
<comment type="cofactor">
    <cofactor evidence="1">
        <name>FMN</name>
        <dbReference type="ChEBI" id="CHEBI:58210"/>
    </cofactor>
</comment>
<dbReference type="GO" id="GO:0005829">
    <property type="term" value="C:cytosol"/>
    <property type="evidence" value="ECO:0007669"/>
    <property type="project" value="TreeGrafter"/>
</dbReference>
<dbReference type="InterPro" id="IPR039261">
    <property type="entry name" value="FNR_nucleotide-bd"/>
</dbReference>
<keyword evidence="9" id="KW-0560">Oxidoreductase</keyword>
<feature type="domain" description="Flavodoxin-like" evidence="13">
    <location>
        <begin position="56"/>
        <end position="199"/>
    </location>
</feature>
<dbReference type="InterPro" id="IPR001433">
    <property type="entry name" value="OxRdtase_FAD/NAD-bd"/>
</dbReference>
<protein>
    <recommendedName>
        <fullName evidence="12">Methionine synthase reductase</fullName>
        <ecNumber evidence="11">1.16.1.8</ecNumber>
    </recommendedName>
</protein>
<dbReference type="GO" id="GO:0050667">
    <property type="term" value="P:homocysteine metabolic process"/>
    <property type="evidence" value="ECO:0007669"/>
    <property type="project" value="TreeGrafter"/>
</dbReference>
<sequence length="746" mass="82600">MHRLCVISGITGTRRKAAWEARREVKRRNGCRLVSACSAVIYSRAPVMPCEVKTRFLLLYGSQRGQAQSIAEEIRDQAEEHGFIADLYCLSQKERYNLEKEIAPVVFVVSTTGDGEPPDTALKFVKEIKDKTLASDHFKHLRYALLALGDTNYTYFCECGRIIDRRLAELGAKPFYATGFADDSVGLEIVVDPWIKDLWDATRTASSEMSTSGQETAGCLESVPNGDLATREEPSADNSGASLNIHLLSLSDVNGPAHELSQRGPAEEESGTEHTILTRSLPPLSQSALNVPTLPHSFIDAQLLDGSAEENNGPCRKEGVYEVPVTSAVQLTREDAVKTALLVELDVSDLDIHYQPGDSLDVHCPNSEEEVADLLGRLGLAGCGNHAVQLRLQADTKKKGVQIPSHIPESCSLQYLLTWCLEIRSVPKKAFLRSLVDCTADPAERRRLQELCSKQGSAEYNRLVRDPGLCLLDLLYAFPSCSPPLSLLIEHLPKLQPRSYSAACSSLRHPGKLHIVFNVLEFPPCPGRPISRRGVCTGWLSDKVSPILRPHGAAESRSGNPDLSDPLKVPVSLRPSSAFRLPADPSVSLIMVGPGTGVAPFIGFLQHREKQRQQDRGTTFGETWLFFGCRHEDRDFLFREELETFLASGTLTHLKVCFSRDPHEGAEPPPKYVQHNLRLNSQAVCDILLRQKGFFYVCGDAKNMAKDVNDTLIDIIGEELQVDKLEVMKAVAVLREEKRYLQDIWS</sequence>
<dbReference type="InterPro" id="IPR023173">
    <property type="entry name" value="NADPH_Cyt_P450_Rdtase_alpha"/>
</dbReference>
<dbReference type="PANTHER" id="PTHR19384:SF84">
    <property type="entry name" value="METHIONINE SYNTHASE REDUCTASE"/>
    <property type="match status" value="1"/>
</dbReference>
<feature type="domain" description="FAD-binding FR-type" evidence="14">
    <location>
        <begin position="318"/>
        <end position="582"/>
    </location>
</feature>